<evidence type="ECO:0000256" key="6">
    <source>
        <dbReference type="SAM" id="MobiDB-lite"/>
    </source>
</evidence>
<dbReference type="EMBL" id="ML978963">
    <property type="protein sequence ID" value="KAF1930435.1"/>
    <property type="molecule type" value="Genomic_DNA"/>
</dbReference>
<feature type="transmembrane region" description="Helical" evidence="7">
    <location>
        <begin position="128"/>
        <end position="153"/>
    </location>
</feature>
<feature type="transmembrane region" description="Helical" evidence="7">
    <location>
        <begin position="96"/>
        <end position="122"/>
    </location>
</feature>
<dbReference type="PANTHER" id="PTHR33048">
    <property type="entry name" value="PTH11-LIKE INTEGRAL MEMBRANE PROTEIN (AFU_ORTHOLOGUE AFUA_5G11245)"/>
    <property type="match status" value="1"/>
</dbReference>
<name>A0A6A5RQ23_9PLEO</name>
<evidence type="ECO:0000256" key="2">
    <source>
        <dbReference type="ARBA" id="ARBA00022692"/>
    </source>
</evidence>
<dbReference type="RefSeq" id="XP_033450683.1">
    <property type="nucleotide sequence ID" value="XM_033598798.1"/>
</dbReference>
<feature type="transmembrane region" description="Helical" evidence="7">
    <location>
        <begin position="50"/>
        <end position="75"/>
    </location>
</feature>
<dbReference type="InterPro" id="IPR049326">
    <property type="entry name" value="Rhodopsin_dom_fungi"/>
</dbReference>
<comment type="subcellular location">
    <subcellularLocation>
        <location evidence="1">Membrane</location>
        <topology evidence="1">Multi-pass membrane protein</topology>
    </subcellularLocation>
</comment>
<dbReference type="GeneID" id="54356465"/>
<proteinExistence type="inferred from homology"/>
<evidence type="ECO:0000256" key="4">
    <source>
        <dbReference type="ARBA" id="ARBA00023136"/>
    </source>
</evidence>
<dbReference type="Proteomes" id="UP000800082">
    <property type="component" value="Unassembled WGS sequence"/>
</dbReference>
<evidence type="ECO:0000256" key="5">
    <source>
        <dbReference type="ARBA" id="ARBA00038359"/>
    </source>
</evidence>
<protein>
    <recommendedName>
        <fullName evidence="8">Rhodopsin domain-containing protein</fullName>
    </recommendedName>
</protein>
<keyword evidence="3 7" id="KW-1133">Transmembrane helix</keyword>
<keyword evidence="2 7" id="KW-0812">Transmembrane</keyword>
<feature type="region of interest" description="Disordered" evidence="6">
    <location>
        <begin position="253"/>
        <end position="280"/>
    </location>
</feature>
<dbReference type="InterPro" id="IPR052337">
    <property type="entry name" value="SAT4-like"/>
</dbReference>
<evidence type="ECO:0000259" key="8">
    <source>
        <dbReference type="Pfam" id="PF20684"/>
    </source>
</evidence>
<organism evidence="9 10">
    <name type="scientific">Didymella exigua CBS 183.55</name>
    <dbReference type="NCBI Taxonomy" id="1150837"/>
    <lineage>
        <taxon>Eukaryota</taxon>
        <taxon>Fungi</taxon>
        <taxon>Dikarya</taxon>
        <taxon>Ascomycota</taxon>
        <taxon>Pezizomycotina</taxon>
        <taxon>Dothideomycetes</taxon>
        <taxon>Pleosporomycetidae</taxon>
        <taxon>Pleosporales</taxon>
        <taxon>Pleosporineae</taxon>
        <taxon>Didymellaceae</taxon>
        <taxon>Didymella</taxon>
    </lineage>
</organism>
<evidence type="ECO:0000313" key="9">
    <source>
        <dbReference type="EMBL" id="KAF1930435.1"/>
    </source>
</evidence>
<evidence type="ECO:0000256" key="7">
    <source>
        <dbReference type="SAM" id="Phobius"/>
    </source>
</evidence>
<dbReference type="OrthoDB" id="10017208at2759"/>
<feature type="region of interest" description="Disordered" evidence="6">
    <location>
        <begin position="305"/>
        <end position="334"/>
    </location>
</feature>
<reference evidence="9" key="1">
    <citation type="journal article" date="2020" name="Stud. Mycol.">
        <title>101 Dothideomycetes genomes: a test case for predicting lifestyles and emergence of pathogens.</title>
        <authorList>
            <person name="Haridas S."/>
            <person name="Albert R."/>
            <person name="Binder M."/>
            <person name="Bloem J."/>
            <person name="Labutti K."/>
            <person name="Salamov A."/>
            <person name="Andreopoulos B."/>
            <person name="Baker S."/>
            <person name="Barry K."/>
            <person name="Bills G."/>
            <person name="Bluhm B."/>
            <person name="Cannon C."/>
            <person name="Castanera R."/>
            <person name="Culley D."/>
            <person name="Daum C."/>
            <person name="Ezra D."/>
            <person name="Gonzalez J."/>
            <person name="Henrissat B."/>
            <person name="Kuo A."/>
            <person name="Liang C."/>
            <person name="Lipzen A."/>
            <person name="Lutzoni F."/>
            <person name="Magnuson J."/>
            <person name="Mondo S."/>
            <person name="Nolan M."/>
            <person name="Ohm R."/>
            <person name="Pangilinan J."/>
            <person name="Park H.-J."/>
            <person name="Ramirez L."/>
            <person name="Alfaro M."/>
            <person name="Sun H."/>
            <person name="Tritt A."/>
            <person name="Yoshinaga Y."/>
            <person name="Zwiers L.-H."/>
            <person name="Turgeon B."/>
            <person name="Goodwin S."/>
            <person name="Spatafora J."/>
            <person name="Crous P."/>
            <person name="Grigoriev I."/>
        </authorList>
    </citation>
    <scope>NUCLEOTIDE SEQUENCE</scope>
    <source>
        <strain evidence="9">CBS 183.55</strain>
    </source>
</reference>
<keyword evidence="10" id="KW-1185">Reference proteome</keyword>
<dbReference type="PANTHER" id="PTHR33048:SF57">
    <property type="entry name" value="INTEGRAL MEMBRANE PROTEIN-RELATED"/>
    <property type="match status" value="1"/>
</dbReference>
<dbReference type="AlphaFoldDB" id="A0A6A5RQ23"/>
<evidence type="ECO:0000256" key="3">
    <source>
        <dbReference type="ARBA" id="ARBA00022989"/>
    </source>
</evidence>
<feature type="compositionally biased region" description="Basic and acidic residues" evidence="6">
    <location>
        <begin position="262"/>
        <end position="280"/>
    </location>
</feature>
<feature type="domain" description="Rhodopsin" evidence="8">
    <location>
        <begin position="31"/>
        <end position="179"/>
    </location>
</feature>
<feature type="transmembrane region" description="Helical" evidence="7">
    <location>
        <begin position="21"/>
        <end position="38"/>
    </location>
</feature>
<feature type="transmembrane region" description="Helical" evidence="7">
    <location>
        <begin position="186"/>
        <end position="205"/>
    </location>
</feature>
<sequence length="334" mass="36360">MQDVKNSSSAHRSNQYTAGRGPVLAFVAVGLRLLAHAIAHKSWTSSDYLIIAACTFAIGLQSISITGVFEAGIAYGHFADIVLEHGLGPITKLSQLIIPLQFLWVLSLTCTKLSILCLYLQIFPYPWIVWSSYATMSIIIAWTIATILAGCLICRPFAFNWDKTIPGGSCGDQVTSFTMATYNKMFFVPVFGLDIFTCVISALRISVLSSMDFTDITFTIPKANIFSGIEPCLAVVLASVPLMRPLLGRSTATPYGSSKTPVEADPKAKGPRRVSDNGFKRLEDDTGNLRLRPMGVQYRADVSALRESTDQNASEGDEELVRWHNAGSGMKDGS</sequence>
<evidence type="ECO:0000256" key="1">
    <source>
        <dbReference type="ARBA" id="ARBA00004141"/>
    </source>
</evidence>
<comment type="similarity">
    <text evidence="5">Belongs to the SAT4 family.</text>
</comment>
<evidence type="ECO:0000313" key="10">
    <source>
        <dbReference type="Proteomes" id="UP000800082"/>
    </source>
</evidence>
<dbReference type="Pfam" id="PF20684">
    <property type="entry name" value="Fung_rhodopsin"/>
    <property type="match status" value="1"/>
</dbReference>
<dbReference type="GO" id="GO:0016020">
    <property type="term" value="C:membrane"/>
    <property type="evidence" value="ECO:0007669"/>
    <property type="project" value="UniProtKB-SubCell"/>
</dbReference>
<accession>A0A6A5RQ23</accession>
<keyword evidence="4 7" id="KW-0472">Membrane</keyword>
<gene>
    <name evidence="9" type="ORF">M421DRAFT_99757</name>
</gene>